<comment type="function">
    <text evidence="14">Cell wall formation.</text>
</comment>
<keyword evidence="20" id="KW-1185">Reference proteome</keyword>
<evidence type="ECO:0000313" key="19">
    <source>
        <dbReference type="EMBL" id="SMG27187.1"/>
    </source>
</evidence>
<feature type="domain" description="Mur ligase N-terminal catalytic" evidence="16">
    <location>
        <begin position="10"/>
        <end position="111"/>
    </location>
</feature>
<comment type="pathway">
    <text evidence="2 14">Cell wall biogenesis; peptidoglycan biosynthesis.</text>
</comment>
<dbReference type="InterPro" id="IPR004101">
    <property type="entry name" value="Mur_ligase_C"/>
</dbReference>
<comment type="similarity">
    <text evidence="14">Belongs to the MurCDEF family.</text>
</comment>
<dbReference type="GO" id="GO:0008360">
    <property type="term" value="P:regulation of cell shape"/>
    <property type="evidence" value="ECO:0007669"/>
    <property type="project" value="UniProtKB-KW"/>
</dbReference>
<evidence type="ECO:0000256" key="7">
    <source>
        <dbReference type="ARBA" id="ARBA00022741"/>
    </source>
</evidence>
<dbReference type="Gene3D" id="3.40.1190.10">
    <property type="entry name" value="Mur-like, catalytic domain"/>
    <property type="match status" value="1"/>
</dbReference>
<evidence type="ECO:0000256" key="3">
    <source>
        <dbReference type="ARBA" id="ARBA00012211"/>
    </source>
</evidence>
<evidence type="ECO:0000256" key="14">
    <source>
        <dbReference type="HAMAP-Rule" id="MF_00046"/>
    </source>
</evidence>
<dbReference type="Gene3D" id="3.40.50.720">
    <property type="entry name" value="NAD(P)-binding Rossmann-like Domain"/>
    <property type="match status" value="1"/>
</dbReference>
<keyword evidence="9 14" id="KW-0133">Cell shape</keyword>
<comment type="subcellular location">
    <subcellularLocation>
        <location evidence="1 14">Cytoplasm</location>
    </subcellularLocation>
</comment>
<comment type="catalytic activity">
    <reaction evidence="13 14">
        <text>UDP-N-acetyl-alpha-D-muramate + L-alanine + ATP = UDP-N-acetyl-alpha-D-muramoyl-L-alanine + ADP + phosphate + H(+)</text>
        <dbReference type="Rhea" id="RHEA:23372"/>
        <dbReference type="ChEBI" id="CHEBI:15378"/>
        <dbReference type="ChEBI" id="CHEBI:30616"/>
        <dbReference type="ChEBI" id="CHEBI:43474"/>
        <dbReference type="ChEBI" id="CHEBI:57972"/>
        <dbReference type="ChEBI" id="CHEBI:70757"/>
        <dbReference type="ChEBI" id="CHEBI:83898"/>
        <dbReference type="ChEBI" id="CHEBI:456216"/>
        <dbReference type="EC" id="6.3.2.8"/>
    </reaction>
</comment>
<name>A0A1X7JHL1_9BACT</name>
<dbReference type="InterPro" id="IPR036615">
    <property type="entry name" value="Mur_ligase_C_dom_sf"/>
</dbReference>
<keyword evidence="12 14" id="KW-0961">Cell wall biogenesis/degradation</keyword>
<dbReference type="InterPro" id="IPR000713">
    <property type="entry name" value="Mur_ligase_N"/>
</dbReference>
<dbReference type="STRING" id="1028.SAMN05661096_01577"/>
<evidence type="ECO:0000259" key="16">
    <source>
        <dbReference type="Pfam" id="PF01225"/>
    </source>
</evidence>
<dbReference type="GO" id="GO:0008763">
    <property type="term" value="F:UDP-N-acetylmuramate-L-alanine ligase activity"/>
    <property type="evidence" value="ECO:0007669"/>
    <property type="project" value="UniProtKB-UniRule"/>
</dbReference>
<evidence type="ECO:0000313" key="20">
    <source>
        <dbReference type="Proteomes" id="UP000193804"/>
    </source>
</evidence>
<dbReference type="InterPro" id="IPR050061">
    <property type="entry name" value="MurCDEF_pg_biosynth"/>
</dbReference>
<dbReference type="AlphaFoldDB" id="A0A1X7JHL1"/>
<accession>A0A1X7JHL1</accession>
<sequence length="465" mass="51958">MKIKNIHSAYFIGIGGIGMSALARWFHHNGVKVYGYDKTSTDLTNKLEKEGILIHFDDEIEQMPNFVFKADKGVLIVYTPAIPKDHKGFNYLKDNGISLYKRSEVLGKLTEGMFTVAVAGTHGKTTTSSMIAHLLKAGKKDIAGFLGGITTNYGTNMVMNQGDYKKAIIVVEADEFDRSFLTLKPNIAVVTSTDADHLDIYGKLEELKKSFSLFLENVDPKGQIYIKDGLWEEVASKKISGRPTSYGLNAGDIRALNVQVKDAKFVFDVSLNSKIIKGFQLSVPGFHNVENAVVSIAIAQQLGLNDKEILEGIKTYTGVKRRFEYVLKRDDFVFIDDYAHHPSEIKAMLTSVRALYPGKKVSVLFQPHLYSRTRDFAVEFSQSLSLADEVMLLDIYPARELPIEGVSSDILLESIHADEKYKVEKESIIEYLSNRDLEVFITMGAGNIDQLVEPLKNMFNKQNAA</sequence>
<dbReference type="GO" id="GO:0005737">
    <property type="term" value="C:cytoplasm"/>
    <property type="evidence" value="ECO:0007669"/>
    <property type="project" value="UniProtKB-SubCell"/>
</dbReference>
<dbReference type="EC" id="6.3.2.8" evidence="3 14"/>
<dbReference type="UniPathway" id="UPA00219"/>
<feature type="domain" description="Mur ligase central" evidence="18">
    <location>
        <begin position="118"/>
        <end position="299"/>
    </location>
</feature>
<evidence type="ECO:0000256" key="15">
    <source>
        <dbReference type="SAM" id="Phobius"/>
    </source>
</evidence>
<dbReference type="RefSeq" id="WP_085516520.1">
    <property type="nucleotide sequence ID" value="NZ_FXAW01000003.1"/>
</dbReference>
<dbReference type="InterPro" id="IPR013221">
    <property type="entry name" value="Mur_ligase_cen"/>
</dbReference>
<dbReference type="EMBL" id="FXAW01000003">
    <property type="protein sequence ID" value="SMG27187.1"/>
    <property type="molecule type" value="Genomic_DNA"/>
</dbReference>
<feature type="binding site" evidence="14">
    <location>
        <begin position="120"/>
        <end position="126"/>
    </location>
    <ligand>
        <name>ATP</name>
        <dbReference type="ChEBI" id="CHEBI:30616"/>
    </ligand>
</feature>
<dbReference type="InterPro" id="IPR005758">
    <property type="entry name" value="UDP-N-AcMur_Ala_ligase_MurC"/>
</dbReference>
<feature type="transmembrane region" description="Helical" evidence="15">
    <location>
        <begin position="7"/>
        <end position="26"/>
    </location>
</feature>
<keyword evidence="5 14" id="KW-0436">Ligase</keyword>
<dbReference type="Pfam" id="PF01225">
    <property type="entry name" value="Mur_ligase"/>
    <property type="match status" value="1"/>
</dbReference>
<dbReference type="PANTHER" id="PTHR43445:SF3">
    <property type="entry name" value="UDP-N-ACETYLMURAMATE--L-ALANINE LIGASE"/>
    <property type="match status" value="1"/>
</dbReference>
<dbReference type="Proteomes" id="UP000193804">
    <property type="component" value="Unassembled WGS sequence"/>
</dbReference>
<organism evidence="19 20">
    <name type="scientific">Marivirga sericea</name>
    <dbReference type="NCBI Taxonomy" id="1028"/>
    <lineage>
        <taxon>Bacteria</taxon>
        <taxon>Pseudomonadati</taxon>
        <taxon>Bacteroidota</taxon>
        <taxon>Cytophagia</taxon>
        <taxon>Cytophagales</taxon>
        <taxon>Marivirgaceae</taxon>
        <taxon>Marivirga</taxon>
    </lineage>
</organism>
<evidence type="ECO:0000256" key="10">
    <source>
        <dbReference type="ARBA" id="ARBA00022984"/>
    </source>
</evidence>
<evidence type="ECO:0000259" key="18">
    <source>
        <dbReference type="Pfam" id="PF08245"/>
    </source>
</evidence>
<dbReference type="Pfam" id="PF02875">
    <property type="entry name" value="Mur_ligase_C"/>
    <property type="match status" value="1"/>
</dbReference>
<dbReference type="SUPFAM" id="SSF51984">
    <property type="entry name" value="MurCD N-terminal domain"/>
    <property type="match status" value="1"/>
</dbReference>
<protein>
    <recommendedName>
        <fullName evidence="3 14">UDP-N-acetylmuramate--L-alanine ligase</fullName>
        <ecNumber evidence="3 14">6.3.2.8</ecNumber>
    </recommendedName>
    <alternativeName>
        <fullName evidence="14">UDP-N-acetylmuramoyl-L-alanine synthetase</fullName>
    </alternativeName>
</protein>
<evidence type="ECO:0000256" key="5">
    <source>
        <dbReference type="ARBA" id="ARBA00022598"/>
    </source>
</evidence>
<reference evidence="20" key="1">
    <citation type="submission" date="2017-04" db="EMBL/GenBank/DDBJ databases">
        <authorList>
            <person name="Varghese N."/>
            <person name="Submissions S."/>
        </authorList>
    </citation>
    <scope>NUCLEOTIDE SEQUENCE [LARGE SCALE GENOMIC DNA]</scope>
    <source>
        <strain evidence="20">DSM 4125</strain>
    </source>
</reference>
<keyword evidence="7 14" id="KW-0547">Nucleotide-binding</keyword>
<evidence type="ECO:0000256" key="2">
    <source>
        <dbReference type="ARBA" id="ARBA00004752"/>
    </source>
</evidence>
<evidence type="ECO:0000256" key="6">
    <source>
        <dbReference type="ARBA" id="ARBA00022618"/>
    </source>
</evidence>
<evidence type="ECO:0000256" key="11">
    <source>
        <dbReference type="ARBA" id="ARBA00023306"/>
    </source>
</evidence>
<keyword evidence="6 14" id="KW-0132">Cell division</keyword>
<dbReference type="GO" id="GO:0071555">
    <property type="term" value="P:cell wall organization"/>
    <property type="evidence" value="ECO:0007669"/>
    <property type="project" value="UniProtKB-KW"/>
</dbReference>
<proteinExistence type="inferred from homology"/>
<feature type="domain" description="Mur ligase C-terminal" evidence="17">
    <location>
        <begin position="321"/>
        <end position="430"/>
    </location>
</feature>
<dbReference type="GO" id="GO:0005524">
    <property type="term" value="F:ATP binding"/>
    <property type="evidence" value="ECO:0007669"/>
    <property type="project" value="UniProtKB-UniRule"/>
</dbReference>
<dbReference type="PANTHER" id="PTHR43445">
    <property type="entry name" value="UDP-N-ACETYLMURAMATE--L-ALANINE LIGASE-RELATED"/>
    <property type="match status" value="1"/>
</dbReference>
<dbReference type="SUPFAM" id="SSF53244">
    <property type="entry name" value="MurD-like peptide ligases, peptide-binding domain"/>
    <property type="match status" value="1"/>
</dbReference>
<dbReference type="HAMAP" id="MF_00046">
    <property type="entry name" value="MurC"/>
    <property type="match status" value="1"/>
</dbReference>
<evidence type="ECO:0000256" key="12">
    <source>
        <dbReference type="ARBA" id="ARBA00023316"/>
    </source>
</evidence>
<keyword evidence="11 14" id="KW-0131">Cell cycle</keyword>
<gene>
    <name evidence="14" type="primary">murC</name>
    <name evidence="19" type="ORF">SAMN05661096_01577</name>
</gene>
<keyword evidence="8 14" id="KW-0067">ATP-binding</keyword>
<dbReference type="Gene3D" id="3.90.190.20">
    <property type="entry name" value="Mur ligase, C-terminal domain"/>
    <property type="match status" value="1"/>
</dbReference>
<keyword evidence="4 14" id="KW-0963">Cytoplasm</keyword>
<evidence type="ECO:0000259" key="17">
    <source>
        <dbReference type="Pfam" id="PF02875"/>
    </source>
</evidence>
<dbReference type="OrthoDB" id="9804126at2"/>
<keyword evidence="15" id="KW-1133">Transmembrane helix</keyword>
<evidence type="ECO:0000256" key="1">
    <source>
        <dbReference type="ARBA" id="ARBA00004496"/>
    </source>
</evidence>
<evidence type="ECO:0000256" key="8">
    <source>
        <dbReference type="ARBA" id="ARBA00022840"/>
    </source>
</evidence>
<dbReference type="NCBIfam" id="TIGR01082">
    <property type="entry name" value="murC"/>
    <property type="match status" value="1"/>
</dbReference>
<evidence type="ECO:0000256" key="4">
    <source>
        <dbReference type="ARBA" id="ARBA00022490"/>
    </source>
</evidence>
<dbReference type="InterPro" id="IPR036565">
    <property type="entry name" value="Mur-like_cat_sf"/>
</dbReference>
<dbReference type="Pfam" id="PF08245">
    <property type="entry name" value="Mur_ligase_M"/>
    <property type="match status" value="1"/>
</dbReference>
<keyword evidence="15" id="KW-0472">Membrane</keyword>
<keyword evidence="15" id="KW-0812">Transmembrane</keyword>
<dbReference type="GO" id="GO:0009252">
    <property type="term" value="P:peptidoglycan biosynthetic process"/>
    <property type="evidence" value="ECO:0007669"/>
    <property type="project" value="UniProtKB-UniRule"/>
</dbReference>
<keyword evidence="10 14" id="KW-0573">Peptidoglycan synthesis</keyword>
<evidence type="ECO:0000256" key="9">
    <source>
        <dbReference type="ARBA" id="ARBA00022960"/>
    </source>
</evidence>
<dbReference type="SUPFAM" id="SSF53623">
    <property type="entry name" value="MurD-like peptide ligases, catalytic domain"/>
    <property type="match status" value="1"/>
</dbReference>
<dbReference type="GO" id="GO:0051301">
    <property type="term" value="P:cell division"/>
    <property type="evidence" value="ECO:0007669"/>
    <property type="project" value="UniProtKB-KW"/>
</dbReference>
<evidence type="ECO:0000256" key="13">
    <source>
        <dbReference type="ARBA" id="ARBA00047833"/>
    </source>
</evidence>